<sequence length="231" mass="26254">MFGALKSAFRTQQPVSAFKSLTQSTPRGFHAVALRFAEQKNTMNPIRPELGASSLFGDVSAHVNEVPVEQGGKATVKEYEFSTANFKTSTKKLRLLANQIKGLDIQNAINQMEFSQKRPGKRVMNTLAFARTNATTQEKYAMDANKLYVDRAWVGKGIYQRRIKTHARGKFGVMHHPTAHLKFTLKERQPESTEAGRPTRSNIRGWKKAKKVWTPLIEDKPIYNPTRTYNW</sequence>
<evidence type="ECO:0000256" key="4">
    <source>
        <dbReference type="RuleBase" id="RU004005"/>
    </source>
</evidence>
<name>A0ABQ7KB27_9FUNG</name>
<accession>A0ABQ7KB27</accession>
<evidence type="ECO:0000313" key="6">
    <source>
        <dbReference type="Proteomes" id="UP001194696"/>
    </source>
</evidence>
<reference evidence="5 6" key="1">
    <citation type="journal article" date="2020" name="Fungal Divers.">
        <title>Resolving the Mortierellaceae phylogeny through synthesis of multi-gene phylogenetics and phylogenomics.</title>
        <authorList>
            <person name="Vandepol N."/>
            <person name="Liber J."/>
            <person name="Desiro A."/>
            <person name="Na H."/>
            <person name="Kennedy M."/>
            <person name="Barry K."/>
            <person name="Grigoriev I.V."/>
            <person name="Miller A.N."/>
            <person name="O'Donnell K."/>
            <person name="Stajich J.E."/>
            <person name="Bonito G."/>
        </authorList>
    </citation>
    <scope>NUCLEOTIDE SEQUENCE [LARGE SCALE GENOMIC DNA]</scope>
    <source>
        <strain evidence="5 6">AD045</strain>
    </source>
</reference>
<dbReference type="PANTHER" id="PTHR13501">
    <property type="entry name" value="CHLOROPLAST 50S RIBOSOMAL PROTEIN L22-RELATED"/>
    <property type="match status" value="1"/>
</dbReference>
<proteinExistence type="inferred from homology"/>
<organism evidence="5 6">
    <name type="scientific">Linnemannia gamsii</name>
    <dbReference type="NCBI Taxonomy" id="64522"/>
    <lineage>
        <taxon>Eukaryota</taxon>
        <taxon>Fungi</taxon>
        <taxon>Fungi incertae sedis</taxon>
        <taxon>Mucoromycota</taxon>
        <taxon>Mortierellomycotina</taxon>
        <taxon>Mortierellomycetes</taxon>
        <taxon>Mortierellales</taxon>
        <taxon>Mortierellaceae</taxon>
        <taxon>Linnemannia</taxon>
    </lineage>
</organism>
<evidence type="ECO:0000256" key="2">
    <source>
        <dbReference type="ARBA" id="ARBA00022980"/>
    </source>
</evidence>
<dbReference type="EMBL" id="JAAAIM010000143">
    <property type="protein sequence ID" value="KAG0293789.1"/>
    <property type="molecule type" value="Genomic_DNA"/>
</dbReference>
<dbReference type="SUPFAM" id="SSF54843">
    <property type="entry name" value="Ribosomal protein L22"/>
    <property type="match status" value="1"/>
</dbReference>
<keyword evidence="3 4" id="KW-0687">Ribonucleoprotein</keyword>
<dbReference type="Pfam" id="PF00237">
    <property type="entry name" value="Ribosomal_L22"/>
    <property type="match status" value="1"/>
</dbReference>
<comment type="similarity">
    <text evidence="1 4">Belongs to the universal ribosomal protein uL22 family.</text>
</comment>
<comment type="caution">
    <text evidence="5">The sequence shown here is derived from an EMBL/GenBank/DDBJ whole genome shotgun (WGS) entry which is preliminary data.</text>
</comment>
<dbReference type="InterPro" id="IPR036394">
    <property type="entry name" value="Ribosomal_uL22_sf"/>
</dbReference>
<keyword evidence="6" id="KW-1185">Reference proteome</keyword>
<dbReference type="Proteomes" id="UP001194696">
    <property type="component" value="Unassembled WGS sequence"/>
</dbReference>
<dbReference type="PANTHER" id="PTHR13501:SF8">
    <property type="entry name" value="LARGE RIBOSOMAL SUBUNIT PROTEIN UL22M"/>
    <property type="match status" value="1"/>
</dbReference>
<evidence type="ECO:0000313" key="5">
    <source>
        <dbReference type="EMBL" id="KAG0293789.1"/>
    </source>
</evidence>
<evidence type="ECO:0000256" key="1">
    <source>
        <dbReference type="ARBA" id="ARBA00009451"/>
    </source>
</evidence>
<protein>
    <recommendedName>
        <fullName evidence="7">Ribosomal protein L22</fullName>
    </recommendedName>
</protein>
<dbReference type="Gene3D" id="3.90.470.10">
    <property type="entry name" value="Ribosomal protein L22/L17"/>
    <property type="match status" value="1"/>
</dbReference>
<dbReference type="InterPro" id="IPR047867">
    <property type="entry name" value="Ribosomal_uL22_bac/org-type"/>
</dbReference>
<evidence type="ECO:0008006" key="7">
    <source>
        <dbReference type="Google" id="ProtNLM"/>
    </source>
</evidence>
<keyword evidence="2 4" id="KW-0689">Ribosomal protein</keyword>
<gene>
    <name evidence="5" type="ORF">BGZ96_002307</name>
</gene>
<evidence type="ECO:0000256" key="3">
    <source>
        <dbReference type="ARBA" id="ARBA00023274"/>
    </source>
</evidence>
<dbReference type="CDD" id="cd00336">
    <property type="entry name" value="Ribosomal_L22"/>
    <property type="match status" value="1"/>
</dbReference>
<dbReference type="InterPro" id="IPR001063">
    <property type="entry name" value="Ribosomal_uL22"/>
</dbReference>